<gene>
    <name evidence="1" type="ORF">PIB30_081365</name>
</gene>
<accession>A0ABU6QSK0</accession>
<sequence length="95" mass="10948">MDEFQRERGQRFCFQIKKISTPLESEEKRSQFTGLDFRTEFRIVKNLKLLLDGYGGFSSTPLQLELGGIWEGYTVKEIKGRVVGSIPVHLIEPVK</sequence>
<reference evidence="1 2" key="1">
    <citation type="journal article" date="2023" name="Plants (Basel)">
        <title>Bridging the Gap: Combining Genomics and Transcriptomics Approaches to Understand Stylosanthes scabra, an Orphan Legume from the Brazilian Caatinga.</title>
        <authorList>
            <person name="Ferreira-Neto J.R.C."/>
            <person name="da Silva M.D."/>
            <person name="Binneck E."/>
            <person name="de Melo N.F."/>
            <person name="da Silva R.H."/>
            <person name="de Melo A.L.T.M."/>
            <person name="Pandolfi V."/>
            <person name="Bustamante F.O."/>
            <person name="Brasileiro-Vidal A.C."/>
            <person name="Benko-Iseppon A.M."/>
        </authorList>
    </citation>
    <scope>NUCLEOTIDE SEQUENCE [LARGE SCALE GENOMIC DNA]</scope>
    <source>
        <tissue evidence="1">Leaves</tissue>
    </source>
</reference>
<dbReference type="EMBL" id="JASCZI010001215">
    <property type="protein sequence ID" value="MED6114553.1"/>
    <property type="molecule type" value="Genomic_DNA"/>
</dbReference>
<proteinExistence type="predicted"/>
<evidence type="ECO:0000313" key="2">
    <source>
        <dbReference type="Proteomes" id="UP001341840"/>
    </source>
</evidence>
<dbReference type="Proteomes" id="UP001341840">
    <property type="component" value="Unassembled WGS sequence"/>
</dbReference>
<protein>
    <submittedName>
        <fullName evidence="1">Uncharacterized protein</fullName>
    </submittedName>
</protein>
<evidence type="ECO:0000313" key="1">
    <source>
        <dbReference type="EMBL" id="MED6114553.1"/>
    </source>
</evidence>
<comment type="caution">
    <text evidence="1">The sequence shown here is derived from an EMBL/GenBank/DDBJ whole genome shotgun (WGS) entry which is preliminary data.</text>
</comment>
<keyword evidence="2" id="KW-1185">Reference proteome</keyword>
<name>A0ABU6QSK0_9FABA</name>
<feature type="non-terminal residue" evidence="1">
    <location>
        <position position="95"/>
    </location>
</feature>
<organism evidence="1 2">
    <name type="scientific">Stylosanthes scabra</name>
    <dbReference type="NCBI Taxonomy" id="79078"/>
    <lineage>
        <taxon>Eukaryota</taxon>
        <taxon>Viridiplantae</taxon>
        <taxon>Streptophyta</taxon>
        <taxon>Embryophyta</taxon>
        <taxon>Tracheophyta</taxon>
        <taxon>Spermatophyta</taxon>
        <taxon>Magnoliopsida</taxon>
        <taxon>eudicotyledons</taxon>
        <taxon>Gunneridae</taxon>
        <taxon>Pentapetalae</taxon>
        <taxon>rosids</taxon>
        <taxon>fabids</taxon>
        <taxon>Fabales</taxon>
        <taxon>Fabaceae</taxon>
        <taxon>Papilionoideae</taxon>
        <taxon>50 kb inversion clade</taxon>
        <taxon>dalbergioids sensu lato</taxon>
        <taxon>Dalbergieae</taxon>
        <taxon>Pterocarpus clade</taxon>
        <taxon>Stylosanthes</taxon>
    </lineage>
</organism>